<accession>A0A938BTA0</accession>
<organism evidence="2 3">
    <name type="scientific">candidate division WOR-3 bacterium</name>
    <dbReference type="NCBI Taxonomy" id="2052148"/>
    <lineage>
        <taxon>Bacteria</taxon>
        <taxon>Bacteria division WOR-3</taxon>
    </lineage>
</organism>
<dbReference type="PANTHER" id="PTHR47197:SF3">
    <property type="entry name" value="DIHYDRO-HEME D1 DEHYDROGENASE"/>
    <property type="match status" value="1"/>
</dbReference>
<evidence type="ECO:0000313" key="2">
    <source>
        <dbReference type="EMBL" id="MBM3331604.1"/>
    </source>
</evidence>
<protein>
    <recommendedName>
        <fullName evidence="1">FlgD/Vpr Ig-like domain-containing protein</fullName>
    </recommendedName>
</protein>
<dbReference type="PANTHER" id="PTHR47197">
    <property type="entry name" value="PROTEIN NIRF"/>
    <property type="match status" value="1"/>
</dbReference>
<reference evidence="2" key="1">
    <citation type="submission" date="2019-03" db="EMBL/GenBank/DDBJ databases">
        <title>Lake Tanganyika Metagenome-Assembled Genomes (MAGs).</title>
        <authorList>
            <person name="Tran P."/>
        </authorList>
    </citation>
    <scope>NUCLEOTIDE SEQUENCE</scope>
    <source>
        <strain evidence="2">K_DeepCast_150m_m2_040</strain>
    </source>
</reference>
<dbReference type="Pfam" id="PF13860">
    <property type="entry name" value="FlgD_ig"/>
    <property type="match status" value="1"/>
</dbReference>
<dbReference type="Proteomes" id="UP000779900">
    <property type="component" value="Unassembled WGS sequence"/>
</dbReference>
<evidence type="ECO:0000259" key="1">
    <source>
        <dbReference type="Pfam" id="PF13860"/>
    </source>
</evidence>
<dbReference type="EMBL" id="VGIR01000036">
    <property type="protein sequence ID" value="MBM3331604.1"/>
    <property type="molecule type" value="Genomic_DNA"/>
</dbReference>
<feature type="domain" description="FlgD/Vpr Ig-like" evidence="1">
    <location>
        <begin position="411"/>
        <end position="459"/>
    </location>
</feature>
<dbReference type="InterPro" id="IPR051200">
    <property type="entry name" value="Host-pathogen_enzymatic-act"/>
</dbReference>
<dbReference type="InterPro" id="IPR025965">
    <property type="entry name" value="FlgD/Vpr_Ig-like"/>
</dbReference>
<gene>
    <name evidence="2" type="ORF">FJY68_07090</name>
</gene>
<dbReference type="Gene3D" id="2.130.10.10">
    <property type="entry name" value="YVTN repeat-like/Quinoprotein amine dehydrogenase"/>
    <property type="match status" value="2"/>
</dbReference>
<dbReference type="Gene3D" id="2.60.40.4070">
    <property type="match status" value="1"/>
</dbReference>
<comment type="caution">
    <text evidence="2">The sequence shown here is derived from an EMBL/GenBank/DDBJ whole genome shotgun (WGS) entry which is preliminary data.</text>
</comment>
<evidence type="ECO:0000313" key="3">
    <source>
        <dbReference type="Proteomes" id="UP000779900"/>
    </source>
</evidence>
<dbReference type="InterPro" id="IPR015943">
    <property type="entry name" value="WD40/YVTN_repeat-like_dom_sf"/>
</dbReference>
<dbReference type="AlphaFoldDB" id="A0A938BTA0"/>
<dbReference type="InterPro" id="IPR011044">
    <property type="entry name" value="Quino_amine_DH_bsu"/>
</dbReference>
<dbReference type="SUPFAM" id="SSF50969">
    <property type="entry name" value="YVTN repeat-like/Quinoprotein amine dehydrogenase"/>
    <property type="match status" value="1"/>
</dbReference>
<proteinExistence type="predicted"/>
<name>A0A938BTA0_UNCW3</name>
<sequence length="474" mass="53637">MSRLALLLLPALLFAQVEIDTVIRFSKLVGSGCFFPDLNKLYVDYCDGVYAVLNCSTYEIESEMPALSFLDHYSWNWRRQKLYVTCNPRPESTMVVDVAADSVIGWLEVCREWHSDVYLSDIDRRYKPAVDTLYEYDCATDTVTRRLPVHSTCASWDSVGRKLYVGQGSLKKLYVYDYLEDSCLKVIDVGAIRASKPDACVFSRSSRRAYVSSEQFELSYADVGIVDTQRDTLLSVLPVRIRRGFYKQVAVDETDDKVYMTDCDGWYDHPDTMWVIDCATDSVLKKFECVRQGNTSKCIRWVPWSNRVYVLVDDPGQTHEGYLVVIDCNTDSVIVPGMLLGGMLYDIQLDPIRQRIFVIGDSNKVYVLRDVEGGVVEESAPVSSASKSGLLVQPISRGYEVSYSIGSPCRVDLSVYDLIGREVRRLVAEEQPAGDHRVLWNCRDSVGSPVPRGVYLVRLDTPDFTDARKAVVTR</sequence>